<name>A0A8H9KGC5_LACHE</name>
<dbReference type="Proteomes" id="UP000618094">
    <property type="component" value="Unassembled WGS sequence"/>
</dbReference>
<comment type="caution">
    <text evidence="1">The sequence shown here is derived from an EMBL/GenBank/DDBJ whole genome shotgun (WGS) entry which is preliminary data.</text>
</comment>
<evidence type="ECO:0000313" key="2">
    <source>
        <dbReference type="Proteomes" id="UP000618094"/>
    </source>
</evidence>
<protein>
    <submittedName>
        <fullName evidence="1">Uncharacterized protein</fullName>
    </submittedName>
</protein>
<sequence length="77" mass="8787">MSNPLIMLKARSWKKNEAIKIKTTEIRLVNETILVINKIGKKMTAQIKKKWTLYPNKKPAEVATALPPLKFKKIGKA</sequence>
<dbReference type="EMBL" id="BLYO01000016">
    <property type="protein sequence ID" value="GFO98343.1"/>
    <property type="molecule type" value="Genomic_DNA"/>
</dbReference>
<proteinExistence type="predicted"/>
<gene>
    <name evidence="1" type="ORF">LHEH8_00990</name>
</gene>
<evidence type="ECO:0000313" key="1">
    <source>
        <dbReference type="EMBL" id="GFO98343.1"/>
    </source>
</evidence>
<dbReference type="AlphaFoldDB" id="A0A8H9KGC5"/>
<reference evidence="1" key="1">
    <citation type="submission" date="2020-07" db="EMBL/GenBank/DDBJ databases">
        <title>Draft genome sequence of Lactobacillus helveticus strain H-8.</title>
        <authorList>
            <person name="Endo A."/>
            <person name="Maeno S."/>
            <person name="Kido Y."/>
        </authorList>
    </citation>
    <scope>NUCLEOTIDE SEQUENCE</scope>
    <source>
        <strain evidence="1">H-8</strain>
    </source>
</reference>
<accession>A0A8H9KGC5</accession>
<organism evidence="1 2">
    <name type="scientific">Lactobacillus helveticus</name>
    <name type="common">Lactobacillus suntoryeus</name>
    <dbReference type="NCBI Taxonomy" id="1587"/>
    <lineage>
        <taxon>Bacteria</taxon>
        <taxon>Bacillati</taxon>
        <taxon>Bacillota</taxon>
        <taxon>Bacilli</taxon>
        <taxon>Lactobacillales</taxon>
        <taxon>Lactobacillaceae</taxon>
        <taxon>Lactobacillus</taxon>
    </lineage>
</organism>